<keyword evidence="3" id="KW-0731">Sigma factor</keyword>
<dbReference type="PANTHER" id="PTHR43133:SF50">
    <property type="entry name" value="ECF RNA POLYMERASE SIGMA FACTOR SIGM"/>
    <property type="match status" value="1"/>
</dbReference>
<comment type="caution">
    <text evidence="9">The sequence shown here is derived from an EMBL/GenBank/DDBJ whole genome shotgun (WGS) entry which is preliminary data.</text>
</comment>
<feature type="domain" description="RNA polymerase sigma factor 70 region 4 type 2" evidence="8">
    <location>
        <begin position="148"/>
        <end position="198"/>
    </location>
</feature>
<dbReference type="NCBIfam" id="TIGR02937">
    <property type="entry name" value="sigma70-ECF"/>
    <property type="match status" value="1"/>
</dbReference>
<evidence type="ECO:0000256" key="3">
    <source>
        <dbReference type="ARBA" id="ARBA00023082"/>
    </source>
</evidence>
<dbReference type="Proteomes" id="UP000696294">
    <property type="component" value="Unassembled WGS sequence"/>
</dbReference>
<dbReference type="InterPro" id="IPR014284">
    <property type="entry name" value="RNA_pol_sigma-70_dom"/>
</dbReference>
<evidence type="ECO:0000256" key="5">
    <source>
        <dbReference type="ARBA" id="ARBA00023163"/>
    </source>
</evidence>
<dbReference type="InterPro" id="IPR013249">
    <property type="entry name" value="RNA_pol_sigma70_r4_t2"/>
</dbReference>
<evidence type="ECO:0000256" key="4">
    <source>
        <dbReference type="ARBA" id="ARBA00023125"/>
    </source>
</evidence>
<keyword evidence="4" id="KW-0238">DNA-binding</keyword>
<dbReference type="InterPro" id="IPR007627">
    <property type="entry name" value="RNA_pol_sigma70_r2"/>
</dbReference>
<dbReference type="InterPro" id="IPR036388">
    <property type="entry name" value="WH-like_DNA-bd_sf"/>
</dbReference>
<dbReference type="Gene3D" id="1.10.1740.10">
    <property type="match status" value="1"/>
</dbReference>
<dbReference type="PANTHER" id="PTHR43133">
    <property type="entry name" value="RNA POLYMERASE ECF-TYPE SIGMA FACTO"/>
    <property type="match status" value="1"/>
</dbReference>
<accession>A0ABX1BNX6</accession>
<reference evidence="9 10" key="1">
    <citation type="submission" date="2020-03" db="EMBL/GenBank/DDBJ databases">
        <title>WGS of actinomycetes isolated from Thailand.</title>
        <authorList>
            <person name="Thawai C."/>
        </authorList>
    </citation>
    <scope>NUCLEOTIDE SEQUENCE [LARGE SCALE GENOMIC DNA]</scope>
    <source>
        <strain evidence="9 10">FMUSA5-5</strain>
    </source>
</reference>
<evidence type="ECO:0000256" key="6">
    <source>
        <dbReference type="SAM" id="MobiDB-lite"/>
    </source>
</evidence>
<dbReference type="CDD" id="cd06171">
    <property type="entry name" value="Sigma70_r4"/>
    <property type="match status" value="1"/>
</dbReference>
<evidence type="ECO:0000313" key="9">
    <source>
        <dbReference type="EMBL" id="NJP97549.1"/>
    </source>
</evidence>
<evidence type="ECO:0000259" key="8">
    <source>
        <dbReference type="Pfam" id="PF08281"/>
    </source>
</evidence>
<dbReference type="Gene3D" id="1.10.10.10">
    <property type="entry name" value="Winged helix-like DNA-binding domain superfamily/Winged helix DNA-binding domain"/>
    <property type="match status" value="1"/>
</dbReference>
<evidence type="ECO:0000313" key="10">
    <source>
        <dbReference type="Proteomes" id="UP000696294"/>
    </source>
</evidence>
<dbReference type="InterPro" id="IPR039425">
    <property type="entry name" value="RNA_pol_sigma-70-like"/>
</dbReference>
<proteinExistence type="inferred from homology"/>
<dbReference type="Pfam" id="PF04542">
    <property type="entry name" value="Sigma70_r2"/>
    <property type="match status" value="1"/>
</dbReference>
<sequence>MARPVRAGRHPRSGLGRSGRGVARVPGRSPATFRPAGGVGNGREELTLDHHDGFREFVLARQQALMRTAYLLTGDAHLAEDLLQSVLIKVAGQWGKLSRGGNPEAYTRKALVNQYISWRRRPRPELPSAEVPERAATGDDATLDRIVLRQALAKLGPRQRAVIVLRFWEDLTEAQAAEVLGCSVGTVKSQTHHALTRLRTIAPELAHLLNDPEIVEVSR</sequence>
<evidence type="ECO:0000256" key="2">
    <source>
        <dbReference type="ARBA" id="ARBA00023015"/>
    </source>
</evidence>
<keyword evidence="2" id="KW-0805">Transcription regulation</keyword>
<evidence type="ECO:0000256" key="1">
    <source>
        <dbReference type="ARBA" id="ARBA00010641"/>
    </source>
</evidence>
<dbReference type="InterPro" id="IPR013325">
    <property type="entry name" value="RNA_pol_sigma_r2"/>
</dbReference>
<dbReference type="Pfam" id="PF08281">
    <property type="entry name" value="Sigma70_r4_2"/>
    <property type="match status" value="1"/>
</dbReference>
<dbReference type="EMBL" id="JAATEP010000068">
    <property type="protein sequence ID" value="NJP97549.1"/>
    <property type="molecule type" value="Genomic_DNA"/>
</dbReference>
<feature type="region of interest" description="Disordered" evidence="6">
    <location>
        <begin position="1"/>
        <end position="44"/>
    </location>
</feature>
<keyword evidence="5" id="KW-0804">Transcription</keyword>
<dbReference type="InterPro" id="IPR013324">
    <property type="entry name" value="RNA_pol_sigma_r3/r4-like"/>
</dbReference>
<evidence type="ECO:0000259" key="7">
    <source>
        <dbReference type="Pfam" id="PF04542"/>
    </source>
</evidence>
<gene>
    <name evidence="9" type="ORF">HCN51_50400</name>
</gene>
<comment type="similarity">
    <text evidence="1">Belongs to the sigma-70 factor family. ECF subfamily.</text>
</comment>
<keyword evidence="10" id="KW-1185">Reference proteome</keyword>
<dbReference type="InterPro" id="IPR014325">
    <property type="entry name" value="RNA_pol_sigma-E_actinobac"/>
</dbReference>
<organism evidence="9 10">
    <name type="scientific">Nonomuraea composti</name>
    <dbReference type="NCBI Taxonomy" id="2720023"/>
    <lineage>
        <taxon>Bacteria</taxon>
        <taxon>Bacillati</taxon>
        <taxon>Actinomycetota</taxon>
        <taxon>Actinomycetes</taxon>
        <taxon>Streptosporangiales</taxon>
        <taxon>Streptosporangiaceae</taxon>
        <taxon>Nonomuraea</taxon>
    </lineage>
</organism>
<protein>
    <submittedName>
        <fullName evidence="9">SigE family RNA polymerase sigma factor</fullName>
    </submittedName>
</protein>
<dbReference type="SUPFAM" id="SSF88946">
    <property type="entry name" value="Sigma2 domain of RNA polymerase sigma factors"/>
    <property type="match status" value="1"/>
</dbReference>
<feature type="domain" description="RNA polymerase sigma-70 region 2" evidence="7">
    <location>
        <begin position="60"/>
        <end position="121"/>
    </location>
</feature>
<dbReference type="SUPFAM" id="SSF88659">
    <property type="entry name" value="Sigma3 and sigma4 domains of RNA polymerase sigma factors"/>
    <property type="match status" value="1"/>
</dbReference>
<feature type="compositionally biased region" description="Basic residues" evidence="6">
    <location>
        <begin position="1"/>
        <end position="12"/>
    </location>
</feature>
<dbReference type="NCBIfam" id="TIGR02983">
    <property type="entry name" value="SigE-fam_strep"/>
    <property type="match status" value="1"/>
</dbReference>
<name>A0ABX1BNX6_9ACTN</name>